<accession>A0A9W6A935</accession>
<dbReference type="Pfam" id="PF25416">
    <property type="entry name" value="GRHL1_C"/>
    <property type="match status" value="1"/>
</dbReference>
<dbReference type="GO" id="GO:0000978">
    <property type="term" value="F:RNA polymerase II cis-regulatory region sequence-specific DNA binding"/>
    <property type="evidence" value="ECO:0007669"/>
    <property type="project" value="TreeGrafter"/>
</dbReference>
<dbReference type="Proteomes" id="UP001144191">
    <property type="component" value="Unassembled WGS sequence"/>
</dbReference>
<dbReference type="PANTHER" id="PTHR11037">
    <property type="entry name" value="TRANSCRIPTION FACTOR CP2"/>
    <property type="match status" value="1"/>
</dbReference>
<name>A0A9W6A935_ASPNG</name>
<dbReference type="InterPro" id="IPR057520">
    <property type="entry name" value="GRHL1/CP2_C"/>
</dbReference>
<organism evidence="2 3">
    <name type="scientific">Aspergillus niger</name>
    <dbReference type="NCBI Taxonomy" id="5061"/>
    <lineage>
        <taxon>Eukaryota</taxon>
        <taxon>Fungi</taxon>
        <taxon>Dikarya</taxon>
        <taxon>Ascomycota</taxon>
        <taxon>Pezizomycotina</taxon>
        <taxon>Eurotiomycetes</taxon>
        <taxon>Eurotiomycetidae</taxon>
        <taxon>Eurotiales</taxon>
        <taxon>Aspergillaceae</taxon>
        <taxon>Aspergillus</taxon>
        <taxon>Aspergillus subgen. Circumdati</taxon>
    </lineage>
</organism>
<dbReference type="GO" id="GO:0001228">
    <property type="term" value="F:DNA-binding transcription activator activity, RNA polymerase II-specific"/>
    <property type="evidence" value="ECO:0007669"/>
    <property type="project" value="TreeGrafter"/>
</dbReference>
<dbReference type="AlphaFoldDB" id="A0A9W6A935"/>
<dbReference type="PANTHER" id="PTHR11037:SF20">
    <property type="entry name" value="PROTEIN GRAINYHEAD"/>
    <property type="match status" value="1"/>
</dbReference>
<feature type="domain" description="GRHL1/CP2 C-terminal" evidence="1">
    <location>
        <begin position="14"/>
        <end position="82"/>
    </location>
</feature>
<evidence type="ECO:0000313" key="3">
    <source>
        <dbReference type="Proteomes" id="UP001144191"/>
    </source>
</evidence>
<dbReference type="InterPro" id="IPR040167">
    <property type="entry name" value="TF_CP2-like"/>
</dbReference>
<dbReference type="GO" id="GO:0005634">
    <property type="term" value="C:nucleus"/>
    <property type="evidence" value="ECO:0007669"/>
    <property type="project" value="TreeGrafter"/>
</dbReference>
<evidence type="ECO:0000259" key="1">
    <source>
        <dbReference type="Pfam" id="PF25416"/>
    </source>
</evidence>
<protein>
    <recommendedName>
        <fullName evidence="1">GRHL1/CP2 C-terminal domain-containing protein</fullName>
    </recommendedName>
</protein>
<feature type="non-terminal residue" evidence="2">
    <location>
        <position position="1"/>
    </location>
</feature>
<reference evidence="2" key="1">
    <citation type="submission" date="2022-07" db="EMBL/GenBank/DDBJ databases">
        <title>Taxonomy of Aspergillus series Nigri: significant species reduction supported by multi-species coalescent approaches.</title>
        <authorList>
            <person name="Bian C."/>
            <person name="Kusuya Y."/>
            <person name="Sklenar F."/>
            <person name="D'hooge E."/>
            <person name="Yaguchi T."/>
            <person name="Takahashi H."/>
            <person name="Hubka V."/>
        </authorList>
    </citation>
    <scope>NUCLEOTIDE SEQUENCE</scope>
    <source>
        <strain evidence="2">IFM 63604</strain>
    </source>
</reference>
<proteinExistence type="predicted"/>
<gene>
    <name evidence="2" type="ORF">AnigIFM63604_003467</name>
</gene>
<sequence length="105" mass="12053">ACFYVRFPCNDRLSDDYYRAVYLTERTVRDLIEKITIKQRIDPQRVVRVLHVKQNGLEIMVDDDVRELPDGQDMIVEMSEVSSFKNAAVTGPGNPSSALELKLSY</sequence>
<comment type="caution">
    <text evidence="2">The sequence shown here is derived from an EMBL/GenBank/DDBJ whole genome shotgun (WGS) entry which is preliminary data.</text>
</comment>
<evidence type="ECO:0000313" key="2">
    <source>
        <dbReference type="EMBL" id="GLA55978.1"/>
    </source>
</evidence>
<dbReference type="EMBL" id="BRPB01000191">
    <property type="protein sequence ID" value="GLA55978.1"/>
    <property type="molecule type" value="Genomic_DNA"/>
</dbReference>